<dbReference type="InterPro" id="IPR000073">
    <property type="entry name" value="AB_hydrolase_1"/>
</dbReference>
<dbReference type="SUPFAM" id="SSF53474">
    <property type="entry name" value="alpha/beta-Hydrolases"/>
    <property type="match status" value="1"/>
</dbReference>
<keyword evidence="3" id="KW-0378">Hydrolase</keyword>
<dbReference type="PANTHER" id="PTHR10794:SF94">
    <property type="entry name" value="ESTERASE YHET-RELATED"/>
    <property type="match status" value="1"/>
</dbReference>
<dbReference type="Pfam" id="PF00561">
    <property type="entry name" value="Abhydrolase_1"/>
    <property type="match status" value="1"/>
</dbReference>
<dbReference type="Proteomes" id="UP000244174">
    <property type="component" value="Unassembled WGS sequence"/>
</dbReference>
<evidence type="ECO:0000256" key="2">
    <source>
        <dbReference type="ARBA" id="ARBA00022487"/>
    </source>
</evidence>
<dbReference type="InterPro" id="IPR050960">
    <property type="entry name" value="AB_hydrolase_4_sf"/>
</dbReference>
<gene>
    <name evidence="6" type="ORF">C8P64_0884</name>
</gene>
<dbReference type="OrthoDB" id="332676at2"/>
<evidence type="ECO:0000256" key="1">
    <source>
        <dbReference type="ARBA" id="ARBA00010884"/>
    </source>
</evidence>
<comment type="caution">
    <text evidence="6">The sequence shown here is derived from an EMBL/GenBank/DDBJ whole genome shotgun (WGS) entry which is preliminary data.</text>
</comment>
<evidence type="ECO:0000313" key="7">
    <source>
        <dbReference type="Proteomes" id="UP000244174"/>
    </source>
</evidence>
<name>A0A2T6AM75_9FLAO</name>
<dbReference type="PROSITE" id="PS01133">
    <property type="entry name" value="UPF0017"/>
    <property type="match status" value="1"/>
</dbReference>
<comment type="similarity">
    <text evidence="1">Belongs to the AB hydrolase superfamily. AB hydrolase 4 family.</text>
</comment>
<reference evidence="6 7" key="1">
    <citation type="submission" date="2018-04" db="EMBL/GenBank/DDBJ databases">
        <title>Genomic Encyclopedia of Archaeal and Bacterial Type Strains, Phase II (KMG-II): from individual species to whole genera.</title>
        <authorList>
            <person name="Goeker M."/>
        </authorList>
    </citation>
    <scope>NUCLEOTIDE SEQUENCE [LARGE SCALE GENOMIC DNA]</scope>
    <source>
        <strain evidence="6 7">DSM 23082</strain>
    </source>
</reference>
<evidence type="ECO:0000256" key="3">
    <source>
        <dbReference type="ARBA" id="ARBA00022801"/>
    </source>
</evidence>
<dbReference type="InterPro" id="IPR029058">
    <property type="entry name" value="AB_hydrolase_fold"/>
</dbReference>
<dbReference type="Gene3D" id="3.40.50.1820">
    <property type="entry name" value="alpha/beta hydrolase"/>
    <property type="match status" value="1"/>
</dbReference>
<dbReference type="AlphaFoldDB" id="A0A2T6AM75"/>
<dbReference type="GO" id="GO:0034338">
    <property type="term" value="F:short-chain carboxylesterase activity"/>
    <property type="evidence" value="ECO:0007669"/>
    <property type="project" value="TreeGrafter"/>
</dbReference>
<dbReference type="EMBL" id="QBKQ01000001">
    <property type="protein sequence ID" value="PTX44900.1"/>
    <property type="molecule type" value="Genomic_DNA"/>
</dbReference>
<dbReference type="PIRSF" id="PIRSF005211">
    <property type="entry name" value="Ab_hydro_YheT"/>
    <property type="match status" value="1"/>
</dbReference>
<keyword evidence="7" id="KW-1185">Reference proteome</keyword>
<evidence type="ECO:0000313" key="6">
    <source>
        <dbReference type="EMBL" id="PTX44900.1"/>
    </source>
</evidence>
<dbReference type="InterPro" id="IPR000952">
    <property type="entry name" value="AB_hydrolase_4_CS"/>
</dbReference>
<evidence type="ECO:0000256" key="4">
    <source>
        <dbReference type="PIRSR" id="PIRSR005211-1"/>
    </source>
</evidence>
<dbReference type="PANTHER" id="PTHR10794">
    <property type="entry name" value="ABHYDROLASE DOMAIN-CONTAINING PROTEIN"/>
    <property type="match status" value="1"/>
</dbReference>
<keyword evidence="2" id="KW-0719">Serine esterase</keyword>
<feature type="active site" description="Charge relay system" evidence="4">
    <location>
        <position position="142"/>
    </location>
</feature>
<accession>A0A2T6AM75</accession>
<dbReference type="RefSeq" id="WP_108170810.1">
    <property type="nucleotide sequence ID" value="NZ_QBKQ01000001.1"/>
</dbReference>
<sequence length="321" mass="36200">MPVIPGKYIPPGIFKNADASTIYAATLRKVEIPVFERERIELSDGDFLDIDWSYTKDRDSENLVILLHGLAGKSDRPYMKGMARAFNLKNWTAVAMNFRGCSDELNRLYKSYHAGASDDLAELMTHVLSLNQYKKIALVGFSLGGNMLMKYLGENRTLPAQVVGAVGVSVPCDLSGSLGAINRMRNFVYSKRFELNLKQHLYDRAKKFPDRLDKNDISACSSLRDIDDLYTSKAHGYKNAADYYKKASALNFLEGISKPTLMINAENDSFLSEKCYPEQIASNSEFLHLEVPKYGGHVGFVTRSQIYYHEKRAVEFIESLL</sequence>
<proteinExistence type="inferred from homology"/>
<feature type="domain" description="AB hydrolase-1" evidence="5">
    <location>
        <begin position="63"/>
        <end position="301"/>
    </location>
</feature>
<protein>
    <recommendedName>
        <fullName evidence="5">AB hydrolase-1 domain-containing protein</fullName>
    </recommendedName>
</protein>
<dbReference type="GO" id="GO:0047372">
    <property type="term" value="F:monoacylglycerol lipase activity"/>
    <property type="evidence" value="ECO:0007669"/>
    <property type="project" value="TreeGrafter"/>
</dbReference>
<organism evidence="6 7">
    <name type="scientific">Christiangramia gaetbulicola</name>
    <dbReference type="NCBI Taxonomy" id="703340"/>
    <lineage>
        <taxon>Bacteria</taxon>
        <taxon>Pseudomonadati</taxon>
        <taxon>Bacteroidota</taxon>
        <taxon>Flavobacteriia</taxon>
        <taxon>Flavobacteriales</taxon>
        <taxon>Flavobacteriaceae</taxon>
        <taxon>Christiangramia</taxon>
    </lineage>
</organism>
<evidence type="ECO:0000259" key="5">
    <source>
        <dbReference type="Pfam" id="PF00561"/>
    </source>
</evidence>
<dbReference type="InterPro" id="IPR012020">
    <property type="entry name" value="ABHD4"/>
</dbReference>
<feature type="active site" description="Charge relay system" evidence="4">
    <location>
        <position position="268"/>
    </location>
</feature>
<feature type="active site" description="Charge relay system" evidence="4">
    <location>
        <position position="297"/>
    </location>
</feature>